<reference evidence="4 5" key="1">
    <citation type="submission" date="2016-03" db="EMBL/GenBank/DDBJ databases">
        <title>Deep-sea bacteria in the southern Pacific.</title>
        <authorList>
            <person name="Tang K."/>
        </authorList>
    </citation>
    <scope>NUCLEOTIDE SEQUENCE [LARGE SCALE GENOMIC DNA]</scope>
    <source>
        <strain evidence="4 5">JLT2016</strain>
    </source>
</reference>
<accession>A0A1U7D7Z0</accession>
<keyword evidence="5" id="KW-1185">Reference proteome</keyword>
<dbReference type="OrthoDB" id="9805924at2"/>
<dbReference type="Gene3D" id="3.40.630.30">
    <property type="match status" value="1"/>
</dbReference>
<proteinExistence type="predicted"/>
<protein>
    <submittedName>
        <fullName evidence="4">Acetyltransferase (GNAT) family protein</fullName>
    </submittedName>
</protein>
<dbReference type="GO" id="GO:0008080">
    <property type="term" value="F:N-acetyltransferase activity"/>
    <property type="evidence" value="ECO:0007669"/>
    <property type="project" value="TreeGrafter"/>
</dbReference>
<dbReference type="KEGG" id="tpro:Ga0080559_TMP3447"/>
<dbReference type="PROSITE" id="PS51186">
    <property type="entry name" value="GNAT"/>
    <property type="match status" value="1"/>
</dbReference>
<evidence type="ECO:0000259" key="3">
    <source>
        <dbReference type="PROSITE" id="PS51186"/>
    </source>
</evidence>
<dbReference type="EMBL" id="CP014796">
    <property type="protein sequence ID" value="APX24243.1"/>
    <property type="molecule type" value="Genomic_DNA"/>
</dbReference>
<dbReference type="PANTHER" id="PTHR10545:SF29">
    <property type="entry name" value="GH14572P-RELATED"/>
    <property type="match status" value="1"/>
</dbReference>
<dbReference type="CDD" id="cd04301">
    <property type="entry name" value="NAT_SF"/>
    <property type="match status" value="1"/>
</dbReference>
<sequence length="162" mass="17291">MSVTFRQAGAGDVPALNAALARLSADIGDTHRASDEDLRRAGFGAHPAFRAVLAETAEGLVGVALYSPAMSTSKGLVVTYVADLWISPDLRGQRLGPRLLAAVARDAAETWGARALKLNVYHASPDARRFYDRLGFVAATQHTEMFLDEARTADLATHGEKA</sequence>
<evidence type="ECO:0000256" key="2">
    <source>
        <dbReference type="ARBA" id="ARBA00023315"/>
    </source>
</evidence>
<gene>
    <name evidence="4" type="ORF">Ga0080559_TMP3447</name>
</gene>
<dbReference type="InterPro" id="IPR051016">
    <property type="entry name" value="Diverse_Substrate_AcTransf"/>
</dbReference>
<organism evidence="4 5">
    <name type="scientific">Salipiger profundus</name>
    <dbReference type="NCBI Taxonomy" id="1229727"/>
    <lineage>
        <taxon>Bacteria</taxon>
        <taxon>Pseudomonadati</taxon>
        <taxon>Pseudomonadota</taxon>
        <taxon>Alphaproteobacteria</taxon>
        <taxon>Rhodobacterales</taxon>
        <taxon>Roseobacteraceae</taxon>
        <taxon>Salipiger</taxon>
    </lineage>
</organism>
<dbReference type="RefSeq" id="WP_076624149.1">
    <property type="nucleotide sequence ID" value="NZ_BMEW01000001.1"/>
</dbReference>
<keyword evidence="2" id="KW-0012">Acyltransferase</keyword>
<dbReference type="PANTHER" id="PTHR10545">
    <property type="entry name" value="DIAMINE N-ACETYLTRANSFERASE"/>
    <property type="match status" value="1"/>
</dbReference>
<evidence type="ECO:0000256" key="1">
    <source>
        <dbReference type="ARBA" id="ARBA00022679"/>
    </source>
</evidence>
<dbReference type="Pfam" id="PF00583">
    <property type="entry name" value="Acetyltransf_1"/>
    <property type="match status" value="1"/>
</dbReference>
<keyword evidence="1 4" id="KW-0808">Transferase</keyword>
<dbReference type="InterPro" id="IPR016181">
    <property type="entry name" value="Acyl_CoA_acyltransferase"/>
</dbReference>
<dbReference type="STRING" id="1229727.Ga0080559_TMP3447"/>
<dbReference type="InterPro" id="IPR000182">
    <property type="entry name" value="GNAT_dom"/>
</dbReference>
<dbReference type="SUPFAM" id="SSF55729">
    <property type="entry name" value="Acyl-CoA N-acyltransferases (Nat)"/>
    <property type="match status" value="1"/>
</dbReference>
<dbReference type="AlphaFoldDB" id="A0A1U7D7Z0"/>
<evidence type="ECO:0000313" key="5">
    <source>
        <dbReference type="Proteomes" id="UP000186559"/>
    </source>
</evidence>
<dbReference type="Proteomes" id="UP000186559">
    <property type="component" value="Chromosome"/>
</dbReference>
<feature type="domain" description="N-acetyltransferase" evidence="3">
    <location>
        <begin position="3"/>
        <end position="154"/>
    </location>
</feature>
<evidence type="ECO:0000313" key="4">
    <source>
        <dbReference type="EMBL" id="APX24243.1"/>
    </source>
</evidence>
<name>A0A1U7D7Z0_9RHOB</name>